<protein>
    <recommendedName>
        <fullName evidence="1">Heterokaryon incompatibility domain-containing protein</fullName>
    </recommendedName>
</protein>
<dbReference type="EMBL" id="JABFUD020000018">
    <property type="protein sequence ID" value="KAI5066732.1"/>
    <property type="molecule type" value="Genomic_DNA"/>
</dbReference>
<evidence type="ECO:0000313" key="2">
    <source>
        <dbReference type="EMBL" id="KAI5066732.1"/>
    </source>
</evidence>
<dbReference type="PANTHER" id="PTHR24148">
    <property type="entry name" value="ANKYRIN REPEAT DOMAIN-CONTAINING PROTEIN 39 HOMOLOG-RELATED"/>
    <property type="match status" value="1"/>
</dbReference>
<proteinExistence type="predicted"/>
<reference evidence="2" key="1">
    <citation type="submission" date="2021-01" db="EMBL/GenBank/DDBJ databases">
        <title>Adiantum capillus-veneris genome.</title>
        <authorList>
            <person name="Fang Y."/>
            <person name="Liao Q."/>
        </authorList>
    </citation>
    <scope>NUCLEOTIDE SEQUENCE</scope>
    <source>
        <strain evidence="2">H3</strain>
        <tissue evidence="2">Leaf</tissue>
    </source>
</reference>
<keyword evidence="3" id="KW-1185">Reference proteome</keyword>
<sequence length="315" mass="36365">FSNFLSHFIFHMQKIAACFGLCRCVRRFWRSFQGPSKTTRAFKREGRDYKPIRVIDIANTVESSRGGVCFTKPSDWSFHVISHTWSQGVRDFSTKIADGLTSEDRLGTSKSAYNQAFQEADLGSEDCYRQLMDFLMLLQKDGVKYVWFDALCINQRDDEEKSREISYMAAYYAKSEGCYVLTHGLGQGFELWKPAQISQEDEDEEEGSGMVIIKTDEFKGVFENEGRGATVVLTPEVIQRGNTVELIKLPRWFRRVWTFQEFMLPKKLIFLVGGLSERVKRHLNWRINAIDGAEGFCKCCLPPKDWIMDKANEEN</sequence>
<gene>
    <name evidence="2" type="ORF">GOP47_0019356</name>
</gene>
<dbReference type="Pfam" id="PF06985">
    <property type="entry name" value="HET"/>
    <property type="match status" value="1"/>
</dbReference>
<organism evidence="2 3">
    <name type="scientific">Adiantum capillus-veneris</name>
    <name type="common">Maidenhair fern</name>
    <dbReference type="NCBI Taxonomy" id="13818"/>
    <lineage>
        <taxon>Eukaryota</taxon>
        <taxon>Viridiplantae</taxon>
        <taxon>Streptophyta</taxon>
        <taxon>Embryophyta</taxon>
        <taxon>Tracheophyta</taxon>
        <taxon>Polypodiopsida</taxon>
        <taxon>Polypodiidae</taxon>
        <taxon>Polypodiales</taxon>
        <taxon>Pteridineae</taxon>
        <taxon>Pteridaceae</taxon>
        <taxon>Vittarioideae</taxon>
        <taxon>Adiantum</taxon>
    </lineage>
</organism>
<feature type="non-terminal residue" evidence="2">
    <location>
        <position position="315"/>
    </location>
</feature>
<dbReference type="OrthoDB" id="1938262at2759"/>
<accession>A0A9D4UFI2</accession>
<dbReference type="Proteomes" id="UP000886520">
    <property type="component" value="Chromosome 18"/>
</dbReference>
<comment type="caution">
    <text evidence="2">The sequence shown here is derived from an EMBL/GenBank/DDBJ whole genome shotgun (WGS) entry which is preliminary data.</text>
</comment>
<evidence type="ECO:0000313" key="3">
    <source>
        <dbReference type="Proteomes" id="UP000886520"/>
    </source>
</evidence>
<evidence type="ECO:0000259" key="1">
    <source>
        <dbReference type="Pfam" id="PF06985"/>
    </source>
</evidence>
<name>A0A9D4UFI2_ADICA</name>
<dbReference type="InterPro" id="IPR052895">
    <property type="entry name" value="HetReg/Transcr_Mod"/>
</dbReference>
<dbReference type="PANTHER" id="PTHR24148:SF64">
    <property type="entry name" value="HETEROKARYON INCOMPATIBILITY DOMAIN-CONTAINING PROTEIN"/>
    <property type="match status" value="1"/>
</dbReference>
<feature type="domain" description="Heterokaryon incompatibility" evidence="1">
    <location>
        <begin position="80"/>
        <end position="261"/>
    </location>
</feature>
<dbReference type="AlphaFoldDB" id="A0A9D4UFI2"/>
<dbReference type="InterPro" id="IPR010730">
    <property type="entry name" value="HET"/>
</dbReference>